<dbReference type="VEuPathDB" id="FungiDB:I7I53_02293"/>
<dbReference type="Proteomes" id="UP000008142">
    <property type="component" value="Unassembled WGS sequence"/>
</dbReference>
<dbReference type="OMA" id="INPLPVC"/>
<reference evidence="2" key="1">
    <citation type="submission" date="2008-07" db="EMBL/GenBank/DDBJ databases">
        <title>Annotation of Ajellomyces capsulatus strain H88.</title>
        <authorList>
            <person name="Champion M."/>
            <person name="Cuomo C."/>
            <person name="Ma L.-J."/>
            <person name="Henn M.R."/>
            <person name="Sil A."/>
            <person name="Goldman B."/>
            <person name="Young S.K."/>
            <person name="Kodira C.D."/>
            <person name="Zeng Q."/>
            <person name="Koehrsen M."/>
            <person name="Alvarado L."/>
            <person name="Berlin A."/>
            <person name="Borenstein D."/>
            <person name="Chen Z."/>
            <person name="Engels R."/>
            <person name="Freedman E."/>
            <person name="Gellesch M."/>
            <person name="Goldberg J."/>
            <person name="Griggs A."/>
            <person name="Gujja S."/>
            <person name="Heiman D."/>
            <person name="Hepburn T."/>
            <person name="Howarth C."/>
            <person name="Jen D."/>
            <person name="Larson L."/>
            <person name="Lewis B."/>
            <person name="Mehta T."/>
            <person name="Park D."/>
            <person name="Pearson M."/>
            <person name="Roberts A."/>
            <person name="Saif S."/>
            <person name="Shea T."/>
            <person name="Shenoy N."/>
            <person name="Sisk P."/>
            <person name="Stolte C."/>
            <person name="Sykes S."/>
            <person name="Walk T."/>
            <person name="White J."/>
            <person name="Yandava C."/>
            <person name="Klein B."/>
            <person name="McEwen J.G."/>
            <person name="Puccia R."/>
            <person name="Goldman G.H."/>
            <person name="Felipe M.S."/>
            <person name="Nino-Vega G."/>
            <person name="San-Blas G."/>
            <person name="Taylor J."/>
            <person name="Mendoza L."/>
            <person name="Galagan J."/>
            <person name="Nusbaum C."/>
            <person name="Birren B."/>
        </authorList>
    </citation>
    <scope>NUCLEOTIDE SEQUENCE [LARGE SCALE GENOMIC DNA]</scope>
    <source>
        <strain evidence="2">H88</strain>
    </source>
</reference>
<dbReference type="HOGENOM" id="CLU_075621_0_0_1"/>
<dbReference type="STRING" id="544711.F0UT43"/>
<protein>
    <submittedName>
        <fullName evidence="1">Uncharacterized protein</fullName>
    </submittedName>
</protein>
<dbReference type="OrthoDB" id="4188133at2759"/>
<name>F0UT43_AJEC8</name>
<dbReference type="AlphaFoldDB" id="F0UT43"/>
<accession>F0UT43</accession>
<proteinExistence type="predicted"/>
<sequence length="247" mass="27236">MSSRPINPLPVCPVPIQWDVPARIAELQAIIDDPATSEAQKINLQAVIKLYHDKVFPGPLKWIQDGKVVLLKDINFNQPYWSEPLNQQLAHRTIYKYNSLEGISGHKILARIRPVPGLLPSPSLLSIEVSMLNDTGSDALTVFDSDILALAIPPTYGRFGPIITVATAGGTVWRQRIIIEIQLIDLEGNAVSDWISEYGIITPATSGVARLSGTEMRQSLYFATAPGNQHLFVAEKKNRIVEQLPVV</sequence>
<gene>
    <name evidence="1" type="ORF">HCEG_08285</name>
</gene>
<evidence type="ECO:0000313" key="1">
    <source>
        <dbReference type="EMBL" id="EGC49070.1"/>
    </source>
</evidence>
<organism evidence="2">
    <name type="scientific">Ajellomyces capsulatus (strain H88)</name>
    <name type="common">Darling's disease fungus</name>
    <name type="synonym">Histoplasma capsulatum</name>
    <dbReference type="NCBI Taxonomy" id="544711"/>
    <lineage>
        <taxon>Eukaryota</taxon>
        <taxon>Fungi</taxon>
        <taxon>Dikarya</taxon>
        <taxon>Ascomycota</taxon>
        <taxon>Pezizomycotina</taxon>
        <taxon>Eurotiomycetes</taxon>
        <taxon>Eurotiomycetidae</taxon>
        <taxon>Onygenales</taxon>
        <taxon>Ajellomycetaceae</taxon>
        <taxon>Histoplasma</taxon>
    </lineage>
</organism>
<evidence type="ECO:0000313" key="2">
    <source>
        <dbReference type="Proteomes" id="UP000008142"/>
    </source>
</evidence>
<dbReference type="EMBL" id="DS990642">
    <property type="protein sequence ID" value="EGC49070.1"/>
    <property type="molecule type" value="Genomic_DNA"/>
</dbReference>